<reference evidence="1 2" key="1">
    <citation type="submission" date="2018-12" db="EMBL/GenBank/DDBJ databases">
        <authorList>
            <consortium name="Pathogen Informatics"/>
        </authorList>
    </citation>
    <scope>NUCLEOTIDE SEQUENCE [LARGE SCALE GENOMIC DNA]</scope>
    <source>
        <strain evidence="1 2">NCTC11432</strain>
    </source>
</reference>
<organism evidence="1 2">
    <name type="scientific">Chryseobacterium gleum</name>
    <name type="common">Flavobacterium gleum</name>
    <dbReference type="NCBI Taxonomy" id="250"/>
    <lineage>
        <taxon>Bacteria</taxon>
        <taxon>Pseudomonadati</taxon>
        <taxon>Bacteroidota</taxon>
        <taxon>Flavobacteriia</taxon>
        <taxon>Flavobacteriales</taxon>
        <taxon>Weeksellaceae</taxon>
        <taxon>Chryseobacterium group</taxon>
        <taxon>Chryseobacterium</taxon>
    </lineage>
</organism>
<evidence type="ECO:0000313" key="1">
    <source>
        <dbReference type="EMBL" id="VEE10685.1"/>
    </source>
</evidence>
<dbReference type="KEGG" id="cgle:NCTC11432_04309"/>
<dbReference type="GO" id="GO:0043565">
    <property type="term" value="F:sequence-specific DNA binding"/>
    <property type="evidence" value="ECO:0007669"/>
    <property type="project" value="InterPro"/>
</dbReference>
<dbReference type="STRING" id="525257.HMPREF0204_11398"/>
<name>A0A3S4QZD7_CHRGE</name>
<proteinExistence type="predicted"/>
<evidence type="ECO:0000313" key="2">
    <source>
        <dbReference type="Proteomes" id="UP000279227"/>
    </source>
</evidence>
<accession>A0A3S4QZD7</accession>
<dbReference type="Gene3D" id="1.10.1750.10">
    <property type="match status" value="1"/>
</dbReference>
<protein>
    <submittedName>
        <fullName evidence="1">Uncharacterized protein</fullName>
    </submittedName>
</protein>
<gene>
    <name evidence="1" type="ORF">NCTC11432_04309</name>
</gene>
<sequence length="213" mass="24843">MKTKVNRTPTDMLDDLSIFIYNLRNAGYTLMNIARIVKKDHSTVMYHLRKYEGLSQFNQEFKNRIKNFNEENFLKKMNYSKLLKNRTNVPVSVSFINSAQVQQKPLIKPLTGPQNYNDKDRDAVEKWLSFCAIGTTIIDTGTKMLKNKGLIHSRDGVFDLITAFKQLNKHFTGNENFDQKEIGIEDFVFTFLTSTEEQQQRVIKFQESLLRKG</sequence>
<dbReference type="EMBL" id="LR134289">
    <property type="protein sequence ID" value="VEE10685.1"/>
    <property type="molecule type" value="Genomic_DNA"/>
</dbReference>
<dbReference type="InterPro" id="IPR010921">
    <property type="entry name" value="Trp_repressor/repl_initiator"/>
</dbReference>
<dbReference type="RefSeq" id="WP_002984593.1">
    <property type="nucleotide sequence ID" value="NZ_CP068486.1"/>
</dbReference>
<dbReference type="SUPFAM" id="SSF48295">
    <property type="entry name" value="TrpR-like"/>
    <property type="match status" value="1"/>
</dbReference>
<dbReference type="GeneID" id="93023786"/>
<dbReference type="AlphaFoldDB" id="A0A3S4QZD7"/>
<dbReference type="OrthoDB" id="1264781at2"/>
<dbReference type="Proteomes" id="UP000279227">
    <property type="component" value="Chromosome"/>
</dbReference>